<dbReference type="Pfam" id="PF00160">
    <property type="entry name" value="Pro_isomerase"/>
    <property type="match status" value="1"/>
</dbReference>
<gene>
    <name evidence="5" type="ORF">KUCA_T00002813001</name>
</gene>
<dbReference type="GeneID" id="34520224"/>
<keyword evidence="2" id="KW-0413">Isomerase</keyword>
<comment type="function">
    <text evidence="2">PPIases accelerate the folding of proteins. It catalyzes the cis-trans isomerization of proline imidic peptide bonds in oligopeptides.</text>
</comment>
<dbReference type="EC" id="5.2.1.8" evidence="2"/>
<name>W6MJX2_9ASCO</name>
<dbReference type="STRING" id="1382522.W6MJX2"/>
<dbReference type="InterPro" id="IPR029000">
    <property type="entry name" value="Cyclophilin-like_dom_sf"/>
</dbReference>
<reference evidence="5" key="2">
    <citation type="submission" date="2014-02" db="EMBL/GenBank/DDBJ databases">
        <title>Complete DNA sequence of /Kuraishia capsulata/ illustrates novel genomic features among budding yeasts (/Saccharomycotina/).</title>
        <authorList>
            <person name="Morales L."/>
            <person name="Noel B."/>
            <person name="Porcel B."/>
            <person name="Marcet-Houben M."/>
            <person name="Hullo M-F."/>
            <person name="Sacerdot C."/>
            <person name="Tekaia F."/>
            <person name="Leh-Louis V."/>
            <person name="Despons L."/>
            <person name="Khanna V."/>
            <person name="Aury J-M."/>
            <person name="Barbe V."/>
            <person name="Couloux A."/>
            <person name="Labadie K."/>
            <person name="Pelletier E."/>
            <person name="Souciet J-L."/>
            <person name="Boekhout T."/>
            <person name="Gabaldon T."/>
            <person name="Wincker P."/>
            <person name="Dujon B."/>
        </authorList>
    </citation>
    <scope>NUCLEOTIDE SEQUENCE</scope>
    <source>
        <strain evidence="5">CBS 1993</strain>
    </source>
</reference>
<dbReference type="GO" id="GO:0003755">
    <property type="term" value="F:peptidyl-prolyl cis-trans isomerase activity"/>
    <property type="evidence" value="ECO:0007669"/>
    <property type="project" value="UniProtKB-UniRule"/>
</dbReference>
<protein>
    <recommendedName>
        <fullName evidence="2">Peptidyl-prolyl cis-trans isomerase</fullName>
        <shortName evidence="2">PPIase</shortName>
        <ecNumber evidence="2">5.2.1.8</ecNumber>
    </recommendedName>
</protein>
<evidence type="ECO:0000259" key="4">
    <source>
        <dbReference type="PROSITE" id="PS50072"/>
    </source>
</evidence>
<dbReference type="EMBL" id="HG793127">
    <property type="protein sequence ID" value="CDK26839.1"/>
    <property type="molecule type" value="Genomic_DNA"/>
</dbReference>
<organism evidence="5 6">
    <name type="scientific">Kuraishia capsulata CBS 1993</name>
    <dbReference type="NCBI Taxonomy" id="1382522"/>
    <lineage>
        <taxon>Eukaryota</taxon>
        <taxon>Fungi</taxon>
        <taxon>Dikarya</taxon>
        <taxon>Ascomycota</taxon>
        <taxon>Saccharomycotina</taxon>
        <taxon>Pichiomycetes</taxon>
        <taxon>Pichiales</taxon>
        <taxon>Pichiaceae</taxon>
        <taxon>Kuraishia</taxon>
    </lineage>
</organism>
<accession>W6MJX2</accession>
<feature type="compositionally biased region" description="Basic residues" evidence="3">
    <location>
        <begin position="204"/>
        <end position="230"/>
    </location>
</feature>
<feature type="compositionally biased region" description="Basic and acidic residues" evidence="3">
    <location>
        <begin position="194"/>
        <end position="203"/>
    </location>
</feature>
<dbReference type="OrthoDB" id="442970at2759"/>
<keyword evidence="6" id="KW-1185">Reference proteome</keyword>
<comment type="similarity">
    <text evidence="2">Belongs to the cyclophilin-type PPIase family.</text>
</comment>
<dbReference type="HOGENOM" id="CLU_1204943_0_0_1"/>
<dbReference type="Gene3D" id="2.40.100.10">
    <property type="entry name" value="Cyclophilin-like"/>
    <property type="match status" value="1"/>
</dbReference>
<sequence length="230" mass="26339">MRKVVISIRSHNFPEQLTLVFDLFENLVPKTVERFVSLCTGRNSSKVSYKLAPITRVVAPEFIVQAGKIERPSPSGTQPSEKRLLDIQEYNDVILSGRNKNFVSSGLLCVAEMPEDSEYDEEIVSVSSPEFFITLQSLSQYEEKLSKYLVIGRLASDLDQFVDWMSQIKVDKSDVPVSAIWIDRCGELIPNANEKTEPEIVKEKQKRRKHHRHSDRKEGKVKKLRFVGEN</sequence>
<evidence type="ECO:0000256" key="3">
    <source>
        <dbReference type="SAM" id="MobiDB-lite"/>
    </source>
</evidence>
<dbReference type="AlphaFoldDB" id="W6MJX2"/>
<comment type="catalytic activity">
    <reaction evidence="1 2">
        <text>[protein]-peptidylproline (omega=180) = [protein]-peptidylproline (omega=0)</text>
        <dbReference type="Rhea" id="RHEA:16237"/>
        <dbReference type="Rhea" id="RHEA-COMP:10747"/>
        <dbReference type="Rhea" id="RHEA-COMP:10748"/>
        <dbReference type="ChEBI" id="CHEBI:83833"/>
        <dbReference type="ChEBI" id="CHEBI:83834"/>
        <dbReference type="EC" id="5.2.1.8"/>
    </reaction>
</comment>
<evidence type="ECO:0000313" key="6">
    <source>
        <dbReference type="Proteomes" id="UP000019384"/>
    </source>
</evidence>
<dbReference type="PRINTS" id="PR00153">
    <property type="entry name" value="CSAPPISMRASE"/>
</dbReference>
<evidence type="ECO:0000313" key="5">
    <source>
        <dbReference type="EMBL" id="CDK26839.1"/>
    </source>
</evidence>
<proteinExistence type="inferred from homology"/>
<reference evidence="5" key="1">
    <citation type="submission" date="2013-12" db="EMBL/GenBank/DDBJ databases">
        <authorList>
            <person name="Genoscope - CEA"/>
        </authorList>
    </citation>
    <scope>NUCLEOTIDE SEQUENCE</scope>
    <source>
        <strain evidence="5">CBS 1993</strain>
    </source>
</reference>
<feature type="region of interest" description="Disordered" evidence="3">
    <location>
        <begin position="193"/>
        <end position="230"/>
    </location>
</feature>
<feature type="domain" description="PPIase cyclophilin-type" evidence="4">
    <location>
        <begin position="19"/>
        <end position="187"/>
    </location>
</feature>
<keyword evidence="2" id="KW-0697">Rotamase</keyword>
<dbReference type="PROSITE" id="PS50072">
    <property type="entry name" value="CSA_PPIASE_2"/>
    <property type="match status" value="1"/>
</dbReference>
<evidence type="ECO:0000256" key="2">
    <source>
        <dbReference type="RuleBase" id="RU363019"/>
    </source>
</evidence>
<dbReference type="RefSeq" id="XP_022458836.1">
    <property type="nucleotide sequence ID" value="XM_022603097.1"/>
</dbReference>
<dbReference type="Proteomes" id="UP000019384">
    <property type="component" value="Unassembled WGS sequence"/>
</dbReference>
<evidence type="ECO:0000256" key="1">
    <source>
        <dbReference type="ARBA" id="ARBA00000971"/>
    </source>
</evidence>
<dbReference type="SUPFAM" id="SSF50891">
    <property type="entry name" value="Cyclophilin-like"/>
    <property type="match status" value="1"/>
</dbReference>
<dbReference type="InterPro" id="IPR002130">
    <property type="entry name" value="Cyclophilin-type_PPIase_dom"/>
</dbReference>